<name>A0AAN8INT0_TRICO</name>
<keyword evidence="15" id="KW-1185">Reference proteome</keyword>
<evidence type="ECO:0000256" key="5">
    <source>
        <dbReference type="ARBA" id="ARBA00022723"/>
    </source>
</evidence>
<keyword evidence="4" id="KW-0963">Cytoplasm</keyword>
<dbReference type="InterPro" id="IPR011722">
    <property type="entry name" value="Hemimethylated_DNA-bd_dom"/>
</dbReference>
<evidence type="ECO:0000256" key="8">
    <source>
        <dbReference type="ARBA" id="ARBA00023057"/>
    </source>
</evidence>
<feature type="domain" description="CTLH" evidence="12">
    <location>
        <begin position="66"/>
        <end position="123"/>
    </location>
</feature>
<protein>
    <recommendedName>
        <fullName evidence="3">E3 ubiquitin-protein transferase MAEA</fullName>
    </recommendedName>
    <alternativeName>
        <fullName evidence="9">Macrophage erythroblast attacher</fullName>
    </alternativeName>
</protein>
<evidence type="ECO:0000259" key="13">
    <source>
        <dbReference type="PROSITE" id="PS51867"/>
    </source>
</evidence>
<evidence type="ECO:0000256" key="4">
    <source>
        <dbReference type="ARBA" id="ARBA00022490"/>
    </source>
</evidence>
<accession>A0AAN8INT0</accession>
<dbReference type="SMART" id="SM00757">
    <property type="entry name" value="CRA"/>
    <property type="match status" value="1"/>
</dbReference>
<dbReference type="CDD" id="cd16659">
    <property type="entry name" value="RING-Ubox_Emp"/>
    <property type="match status" value="1"/>
</dbReference>
<evidence type="ECO:0000256" key="2">
    <source>
        <dbReference type="ARBA" id="ARBA00004496"/>
    </source>
</evidence>
<keyword evidence="5" id="KW-0479">Metal-binding</keyword>
<dbReference type="PROSITE" id="PS50896">
    <property type="entry name" value="LISH"/>
    <property type="match status" value="1"/>
</dbReference>
<dbReference type="GO" id="GO:0043161">
    <property type="term" value="P:proteasome-mediated ubiquitin-dependent protein catabolic process"/>
    <property type="evidence" value="ECO:0007669"/>
    <property type="project" value="InterPro"/>
</dbReference>
<evidence type="ECO:0000256" key="6">
    <source>
        <dbReference type="ARBA" id="ARBA00022771"/>
    </source>
</evidence>
<evidence type="ECO:0000256" key="11">
    <source>
        <dbReference type="SAM" id="MobiDB-lite"/>
    </source>
</evidence>
<dbReference type="EMBL" id="WIXE01007613">
    <property type="protein sequence ID" value="KAK5980281.1"/>
    <property type="molecule type" value="Genomic_DNA"/>
</dbReference>
<dbReference type="InterPro" id="IPR024964">
    <property type="entry name" value="CTLH/CRA"/>
</dbReference>
<dbReference type="GO" id="GO:0043249">
    <property type="term" value="P:erythrocyte maturation"/>
    <property type="evidence" value="ECO:0007669"/>
    <property type="project" value="UniProtKB-KW"/>
</dbReference>
<feature type="domain" description="RING-Gid-type" evidence="13">
    <location>
        <begin position="217"/>
        <end position="292"/>
    </location>
</feature>
<dbReference type="GO" id="GO:0034657">
    <property type="term" value="C:GID complex"/>
    <property type="evidence" value="ECO:0007669"/>
    <property type="project" value="TreeGrafter"/>
</dbReference>
<evidence type="ECO:0000259" key="12">
    <source>
        <dbReference type="PROSITE" id="PS50897"/>
    </source>
</evidence>
<dbReference type="InterPro" id="IPR006595">
    <property type="entry name" value="CTLH_C"/>
</dbReference>
<dbReference type="NCBIfam" id="TIGR02097">
    <property type="entry name" value="yccV"/>
    <property type="match status" value="1"/>
</dbReference>
<evidence type="ECO:0000256" key="1">
    <source>
        <dbReference type="ARBA" id="ARBA00004109"/>
    </source>
</evidence>
<dbReference type="SMART" id="SM00992">
    <property type="entry name" value="YccV-like"/>
    <property type="match status" value="1"/>
</dbReference>
<keyword evidence="7" id="KW-0862">Zinc</keyword>
<dbReference type="InterPro" id="IPR013144">
    <property type="entry name" value="CRA_dom"/>
</dbReference>
<dbReference type="SUPFAM" id="SSF141255">
    <property type="entry name" value="YccV-like"/>
    <property type="match status" value="1"/>
</dbReference>
<evidence type="ECO:0000256" key="3">
    <source>
        <dbReference type="ARBA" id="ARBA00014384"/>
    </source>
</evidence>
<dbReference type="PANTHER" id="PTHR12170">
    <property type="entry name" value="MACROPHAGE ERYTHROBLAST ATTACHER-RELATED"/>
    <property type="match status" value="1"/>
</dbReference>
<evidence type="ECO:0000256" key="10">
    <source>
        <dbReference type="PROSITE-ProRule" id="PRU01215"/>
    </source>
</evidence>
<dbReference type="Gene3D" id="2.30.30.390">
    <property type="entry name" value="Hemimethylated DNA-binding domain"/>
    <property type="match status" value="1"/>
</dbReference>
<dbReference type="SMART" id="SM00668">
    <property type="entry name" value="CTLH"/>
    <property type="match status" value="1"/>
</dbReference>
<feature type="zinc finger region" description="RING-Gid-type" evidence="10">
    <location>
        <begin position="217"/>
        <end position="292"/>
    </location>
</feature>
<dbReference type="GO" id="GO:0003677">
    <property type="term" value="F:DNA binding"/>
    <property type="evidence" value="ECO:0007669"/>
    <property type="project" value="InterPro"/>
</dbReference>
<dbReference type="InterPro" id="IPR044063">
    <property type="entry name" value="ZF_RING_GID"/>
</dbReference>
<keyword evidence="6 10" id="KW-0863">Zinc-finger</keyword>
<dbReference type="InterPro" id="IPR045098">
    <property type="entry name" value="Fyv10_fam"/>
</dbReference>
<reference evidence="14 15" key="1">
    <citation type="submission" date="2019-10" db="EMBL/GenBank/DDBJ databases">
        <title>Assembly and Annotation for the nematode Trichostrongylus colubriformis.</title>
        <authorList>
            <person name="Martin J."/>
        </authorList>
    </citation>
    <scope>NUCLEOTIDE SEQUENCE [LARGE SCALE GENOMIC DNA]</scope>
    <source>
        <strain evidence="14">G859</strain>
        <tissue evidence="14">Whole worm</tissue>
    </source>
</reference>
<keyword evidence="8" id="KW-0265">Erythrocyte maturation</keyword>
<proteinExistence type="predicted"/>
<evidence type="ECO:0000313" key="15">
    <source>
        <dbReference type="Proteomes" id="UP001331761"/>
    </source>
</evidence>
<dbReference type="Pfam" id="PF08755">
    <property type="entry name" value="YccV-like"/>
    <property type="match status" value="1"/>
</dbReference>
<dbReference type="GO" id="GO:0008270">
    <property type="term" value="F:zinc ion binding"/>
    <property type="evidence" value="ECO:0007669"/>
    <property type="project" value="UniProtKB-KW"/>
</dbReference>
<evidence type="ECO:0000313" key="14">
    <source>
        <dbReference type="EMBL" id="KAK5980281.1"/>
    </source>
</evidence>
<dbReference type="GO" id="GO:0005737">
    <property type="term" value="C:cytoplasm"/>
    <property type="evidence" value="ECO:0007669"/>
    <property type="project" value="UniProtKB-SubCell"/>
</dbReference>
<evidence type="ECO:0000256" key="7">
    <source>
        <dbReference type="ARBA" id="ARBA00022833"/>
    </source>
</evidence>
<dbReference type="GO" id="GO:0016363">
    <property type="term" value="C:nuclear matrix"/>
    <property type="evidence" value="ECO:0007669"/>
    <property type="project" value="UniProtKB-SubCell"/>
</dbReference>
<dbReference type="AlphaFoldDB" id="A0AAN8INT0"/>
<comment type="caution">
    <text evidence="14">The sequence shown here is derived from an EMBL/GenBank/DDBJ whole genome shotgun (WGS) entry which is preliminary data.</text>
</comment>
<feature type="region of interest" description="Disordered" evidence="11">
    <location>
        <begin position="395"/>
        <end position="419"/>
    </location>
</feature>
<dbReference type="GO" id="GO:0061630">
    <property type="term" value="F:ubiquitin protein ligase activity"/>
    <property type="evidence" value="ECO:0007669"/>
    <property type="project" value="InterPro"/>
</dbReference>
<sequence>MQSRIQFLRNEDITSDKALRDLELWRRDRQQVARLICLQMLRCGHIESAKALAKEMNVTNIVDLEVFSKVQRVINALLNKDTTPCLEWIAEHRSKLRRMNSKLEQVVRVQNAVELVRENQVKEALLYVRKHLGTSKDEWCDDAMKLMGLIALCSHSDVPAYKELLSEHRWQALADLFREEVFALYQLPRQSSFAVCLQCGLSAYKTPHCSPGGVEKCPTCQPCAFTLAEGLPYAHTVNSRLICSYSGEALNEENHPMMMPDGRVYGEKAIRELQVDRQQHGTLSQNWKQSSAESCAKIICAVNRILSFANFSLQLSKRTFARRSYLLKGTMEVHPGVVFLVIVVVVPLQYYLSPSSSSDMKYYIQRLTDSVIHFTESVGIQLPFASLRNDVKRISDGGSDGDDGVSEKDRADSASYGSSLRVRERAPHVQWRVGQVIRHKVHGYRAVIIGWDLKAQASKDFIEKVHKGNEAWTNNPNYAVLIDIRDRLVPQLGYIVQENIELHQGRIMHNLLKNYMERFDEEKQKYIPKPWLRAIYPDD</sequence>
<dbReference type="PROSITE" id="PS50897">
    <property type="entry name" value="CTLH"/>
    <property type="match status" value="1"/>
</dbReference>
<dbReference type="InterPro" id="IPR036623">
    <property type="entry name" value="Hemimethylated_DNA-bd_sf"/>
</dbReference>
<dbReference type="InterPro" id="IPR006594">
    <property type="entry name" value="LisH"/>
</dbReference>
<gene>
    <name evidence="14" type="ORF">GCK32_011513</name>
</gene>
<dbReference type="Proteomes" id="UP001331761">
    <property type="component" value="Unassembled WGS sequence"/>
</dbReference>
<dbReference type="PANTHER" id="PTHR12170:SF2">
    <property type="entry name" value="E3 UBIQUITIN-PROTEIN TRANSFERASE MAEA"/>
    <property type="match status" value="1"/>
</dbReference>
<organism evidence="14 15">
    <name type="scientific">Trichostrongylus colubriformis</name>
    <name type="common">Black scour worm</name>
    <dbReference type="NCBI Taxonomy" id="6319"/>
    <lineage>
        <taxon>Eukaryota</taxon>
        <taxon>Metazoa</taxon>
        <taxon>Ecdysozoa</taxon>
        <taxon>Nematoda</taxon>
        <taxon>Chromadorea</taxon>
        <taxon>Rhabditida</taxon>
        <taxon>Rhabditina</taxon>
        <taxon>Rhabditomorpha</taxon>
        <taxon>Strongyloidea</taxon>
        <taxon>Trichostrongylidae</taxon>
        <taxon>Trichostrongylus</taxon>
    </lineage>
</organism>
<comment type="subcellular location">
    <subcellularLocation>
        <location evidence="2">Cytoplasm</location>
    </subcellularLocation>
    <subcellularLocation>
        <location evidence="1">Nucleus matrix</location>
    </subcellularLocation>
</comment>
<dbReference type="PROSITE" id="PS51867">
    <property type="entry name" value="ZF_RING_GID"/>
    <property type="match status" value="1"/>
</dbReference>
<dbReference type="Pfam" id="PF10607">
    <property type="entry name" value="CTLH"/>
    <property type="match status" value="1"/>
</dbReference>
<evidence type="ECO:0000256" key="9">
    <source>
        <dbReference type="ARBA" id="ARBA00029678"/>
    </source>
</evidence>